<keyword evidence="5 15" id="KW-0378">Hydrolase</keyword>
<dbReference type="PANTHER" id="PTHR11070:SF55">
    <property type="entry name" value="DNA 3'-5' HELICASE"/>
    <property type="match status" value="1"/>
</dbReference>
<evidence type="ECO:0000313" key="20">
    <source>
        <dbReference type="Proteomes" id="UP000296352"/>
    </source>
</evidence>
<feature type="region of interest" description="Disordered" evidence="16">
    <location>
        <begin position="529"/>
        <end position="558"/>
    </location>
</feature>
<evidence type="ECO:0000256" key="12">
    <source>
        <dbReference type="ARBA" id="ARBA00034617"/>
    </source>
</evidence>
<keyword evidence="2" id="KW-0540">Nuclease</keyword>
<dbReference type="InterPro" id="IPR011604">
    <property type="entry name" value="PDDEXK-like_dom_sf"/>
</dbReference>
<organism evidence="19 20">
    <name type="scientific">Corynebacterium endometrii</name>
    <dbReference type="NCBI Taxonomy" id="2488819"/>
    <lineage>
        <taxon>Bacteria</taxon>
        <taxon>Bacillati</taxon>
        <taxon>Actinomycetota</taxon>
        <taxon>Actinomycetes</taxon>
        <taxon>Mycobacteriales</taxon>
        <taxon>Corynebacteriaceae</taxon>
        <taxon>Corynebacterium</taxon>
    </lineage>
</organism>
<dbReference type="InterPro" id="IPR027417">
    <property type="entry name" value="P-loop_NTPase"/>
</dbReference>
<dbReference type="PROSITE" id="PS51217">
    <property type="entry name" value="UVRD_HELICASE_CTER"/>
    <property type="match status" value="1"/>
</dbReference>
<evidence type="ECO:0000256" key="7">
    <source>
        <dbReference type="ARBA" id="ARBA00022839"/>
    </source>
</evidence>
<dbReference type="GO" id="GO:0033202">
    <property type="term" value="C:DNA helicase complex"/>
    <property type="evidence" value="ECO:0007669"/>
    <property type="project" value="TreeGrafter"/>
</dbReference>
<evidence type="ECO:0000256" key="2">
    <source>
        <dbReference type="ARBA" id="ARBA00022722"/>
    </source>
</evidence>
<dbReference type="InterPro" id="IPR011335">
    <property type="entry name" value="Restrct_endonuc-II-like"/>
</dbReference>
<dbReference type="OrthoDB" id="4812256at2"/>
<evidence type="ECO:0000313" key="19">
    <source>
        <dbReference type="EMBL" id="QCB27903.1"/>
    </source>
</evidence>
<gene>
    <name evidence="19" type="primary">uvrD1</name>
    <name evidence="19" type="ORF">CENDO_03025</name>
</gene>
<comment type="similarity">
    <text evidence="1">Belongs to the helicase family. UvrD subfamily.</text>
</comment>
<accession>A0A4P7QEK9</accession>
<keyword evidence="9" id="KW-0238">DNA-binding</keyword>
<proteinExistence type="inferred from homology"/>
<dbReference type="Gene3D" id="3.90.320.10">
    <property type="match status" value="1"/>
</dbReference>
<dbReference type="PROSITE" id="PS51198">
    <property type="entry name" value="UVRD_HELICASE_ATP_BIND"/>
    <property type="match status" value="1"/>
</dbReference>
<name>A0A4P7QEK9_9CORY</name>
<dbReference type="InterPro" id="IPR014017">
    <property type="entry name" value="DNA_helicase_UvrD-like_C"/>
</dbReference>
<evidence type="ECO:0000256" key="9">
    <source>
        <dbReference type="ARBA" id="ARBA00023125"/>
    </source>
</evidence>
<evidence type="ECO:0000256" key="15">
    <source>
        <dbReference type="PROSITE-ProRule" id="PRU00560"/>
    </source>
</evidence>
<sequence length="1105" mass="118920">MPVNRAKANAGAASGTQVPHLPPDFLARALGKKFPPTEEQATVIDGEFGPKLVVAGAGAGKTETMASRVVSLVANGHVRPEQVLGLTFTRKAAQQLAQRIRHQLIALRDTGLFAPGGPVAQGLETIVPTVSTYDSFAGDLVREFGLLVPVEPSARIITEAERFAIAHEVVLNYGGTLTASQSVSTVTETLLALTNAMDNALANPEDIREHARNFRLEAENLEPTRKNGPAFSKELEKYLAIQQLRVEYLPLVEALKAEQAARKVVTFGEQMSIAATLAERHPQVGQALRQRFSVVMLDEYQDTSHAQRILLRSLFGNGPHEGLSVTAVGDPMQAIYGWRGATAENLAAFVEDFPQTDGSDAPKDQLTTSWRNPAGVLEMANIVAGDVFGTGPRPVDELAPRPGAERGDVKLGYFATAEEELEFVTSHLSALYQESLETGKGLSAAVLVRANRHSAQMAAYLEEAGVPHEIVGLGGLLWEPEVQDVVAVATMLIRPGDTDAALRVLSGPLCGIGIADIMALKARADNLAGSMHHEPPAAGPESAGTESEGTVQPGLGDPALDHLAEQLAELTAEGPDQVVGLTDAVADLGERERYTSEGLARIEELSARLRYLRSYSLAKPLADLFADIEAVFNVRTECLARGGAVGTAHLDALLDTVAGYHGDSLGGLLDYFALAREREDGLDPGEVPAAADRVLIMTAHKAKGLEWEHVCVLHADSATYKAQAKTFITTVEQAPGDEDYIELDPDATKRSEFGKACKRFIEHNREHNAEETARLFYVALTRTESTLTITGSGTNNAKGASKKGPYRYLEMLAKKYPDCVVEWTVPEKPVEAVEAGEAGAQPDNSAGFPALQAHSSALRGAALVSAAMGELPELRAGEQFHLWEQDASALIEEYRQLQSPVVEVELSAELTASDVVAIGTDPVAYARRQRRPVPFKPNSYAKRGTAFHSWLEDRFGGNALLGMDELPGIDEEPAADLEALKEAFLASPWADRTPAFVEAPFEFSVGRAVLRGRMDAVFRETDGSWLIVDWKTGRAPQGRDLANAELQLAVYREAWRRLRADGAPVRAAFHYVSQGYTLEPRSLPSGEDLRGLLEAAISANAPESG</sequence>
<keyword evidence="11" id="KW-0413">Isomerase</keyword>
<dbReference type="CDD" id="cd17932">
    <property type="entry name" value="DEXQc_UvrD"/>
    <property type="match status" value="1"/>
</dbReference>
<dbReference type="KEGG" id="cee:CENDO_03025"/>
<dbReference type="RefSeq" id="WP_136140711.1">
    <property type="nucleotide sequence ID" value="NZ_CP039247.1"/>
</dbReference>
<dbReference type="InterPro" id="IPR014016">
    <property type="entry name" value="UvrD-like_ATP-bd"/>
</dbReference>
<dbReference type="GO" id="GO:0005524">
    <property type="term" value="F:ATP binding"/>
    <property type="evidence" value="ECO:0007669"/>
    <property type="project" value="UniProtKB-UniRule"/>
</dbReference>
<comment type="catalytic activity">
    <reaction evidence="14">
        <text>ATP + H2O = ADP + phosphate + H(+)</text>
        <dbReference type="Rhea" id="RHEA:13065"/>
        <dbReference type="ChEBI" id="CHEBI:15377"/>
        <dbReference type="ChEBI" id="CHEBI:15378"/>
        <dbReference type="ChEBI" id="CHEBI:30616"/>
        <dbReference type="ChEBI" id="CHEBI:43474"/>
        <dbReference type="ChEBI" id="CHEBI:456216"/>
        <dbReference type="EC" id="5.6.2.4"/>
    </reaction>
</comment>
<keyword evidence="20" id="KW-1185">Reference proteome</keyword>
<dbReference type="InterPro" id="IPR038726">
    <property type="entry name" value="PDDEXK_AddAB-type"/>
</dbReference>
<feature type="domain" description="UvrD-like helicase ATP-binding" evidence="17">
    <location>
        <begin position="34"/>
        <end position="373"/>
    </location>
</feature>
<dbReference type="Pfam" id="PF13361">
    <property type="entry name" value="UvrD_C"/>
    <property type="match status" value="2"/>
</dbReference>
<evidence type="ECO:0000256" key="6">
    <source>
        <dbReference type="ARBA" id="ARBA00022806"/>
    </source>
</evidence>
<dbReference type="Proteomes" id="UP000296352">
    <property type="component" value="Chromosome"/>
</dbReference>
<feature type="domain" description="UvrD-like helicase C-terminal" evidence="18">
    <location>
        <begin position="378"/>
        <end position="704"/>
    </location>
</feature>
<evidence type="ECO:0000259" key="18">
    <source>
        <dbReference type="PROSITE" id="PS51217"/>
    </source>
</evidence>
<evidence type="ECO:0000256" key="14">
    <source>
        <dbReference type="ARBA" id="ARBA00048988"/>
    </source>
</evidence>
<keyword evidence="3 15" id="KW-0547">Nucleotide-binding</keyword>
<protein>
    <recommendedName>
        <fullName evidence="13">DNA 3'-5' helicase</fullName>
        <ecNumber evidence="13">5.6.2.4</ecNumber>
    </recommendedName>
</protein>
<evidence type="ECO:0000256" key="16">
    <source>
        <dbReference type="SAM" id="MobiDB-lite"/>
    </source>
</evidence>
<feature type="binding site" evidence="15">
    <location>
        <begin position="55"/>
        <end position="62"/>
    </location>
    <ligand>
        <name>ATP</name>
        <dbReference type="ChEBI" id="CHEBI:30616"/>
    </ligand>
</feature>
<dbReference type="PANTHER" id="PTHR11070">
    <property type="entry name" value="UVRD / RECB / PCRA DNA HELICASE FAMILY MEMBER"/>
    <property type="match status" value="1"/>
</dbReference>
<keyword evidence="4" id="KW-0227">DNA damage</keyword>
<dbReference type="GO" id="GO:0016887">
    <property type="term" value="F:ATP hydrolysis activity"/>
    <property type="evidence" value="ECO:0007669"/>
    <property type="project" value="RHEA"/>
</dbReference>
<dbReference type="Gene3D" id="3.40.50.300">
    <property type="entry name" value="P-loop containing nucleotide triphosphate hydrolases"/>
    <property type="match status" value="3"/>
</dbReference>
<evidence type="ECO:0000256" key="11">
    <source>
        <dbReference type="ARBA" id="ARBA00023235"/>
    </source>
</evidence>
<dbReference type="GO" id="GO:0005829">
    <property type="term" value="C:cytosol"/>
    <property type="evidence" value="ECO:0007669"/>
    <property type="project" value="TreeGrafter"/>
</dbReference>
<dbReference type="EC" id="5.6.2.4" evidence="13"/>
<evidence type="ECO:0000256" key="3">
    <source>
        <dbReference type="ARBA" id="ARBA00022741"/>
    </source>
</evidence>
<keyword evidence="7" id="KW-0269">Exonuclease</keyword>
<comment type="catalytic activity">
    <reaction evidence="12">
        <text>Couples ATP hydrolysis with the unwinding of duplex DNA by translocating in the 3'-5' direction.</text>
        <dbReference type="EC" id="5.6.2.4"/>
    </reaction>
</comment>
<dbReference type="Gene3D" id="1.10.10.160">
    <property type="match status" value="1"/>
</dbReference>
<feature type="region of interest" description="Disordered" evidence="16">
    <location>
        <begin position="1"/>
        <end position="20"/>
    </location>
</feature>
<reference evidence="19 20" key="1">
    <citation type="submission" date="2019-04" db="EMBL/GenBank/DDBJ databases">
        <title>Corynebacterium endometrii sp. nov., isolated from the uterus of a cow with endometritis.</title>
        <authorList>
            <person name="Ballas P."/>
            <person name="Ruckert C."/>
            <person name="Wagener K."/>
            <person name="Drillich M."/>
            <person name="Kaempfer P."/>
            <person name="Busse H.-J."/>
            <person name="Ehling-Schulz M."/>
        </authorList>
    </citation>
    <scope>NUCLEOTIDE SEQUENCE [LARGE SCALE GENOMIC DNA]</scope>
    <source>
        <strain evidence="19 20">LMM-1653</strain>
    </source>
</reference>
<dbReference type="Pfam" id="PF00580">
    <property type="entry name" value="UvrD-helicase"/>
    <property type="match status" value="1"/>
</dbReference>
<dbReference type="AlphaFoldDB" id="A0A4P7QEK9"/>
<dbReference type="Pfam" id="PF12705">
    <property type="entry name" value="PDDEXK_1"/>
    <property type="match status" value="1"/>
</dbReference>
<dbReference type="Gene3D" id="1.10.486.10">
    <property type="entry name" value="PCRA, domain 4"/>
    <property type="match status" value="1"/>
</dbReference>
<dbReference type="GO" id="GO:0043138">
    <property type="term" value="F:3'-5' DNA helicase activity"/>
    <property type="evidence" value="ECO:0007669"/>
    <property type="project" value="UniProtKB-EC"/>
</dbReference>
<evidence type="ECO:0000256" key="5">
    <source>
        <dbReference type="ARBA" id="ARBA00022801"/>
    </source>
</evidence>
<evidence type="ECO:0000256" key="10">
    <source>
        <dbReference type="ARBA" id="ARBA00023204"/>
    </source>
</evidence>
<evidence type="ECO:0000256" key="1">
    <source>
        <dbReference type="ARBA" id="ARBA00009922"/>
    </source>
</evidence>
<dbReference type="GO" id="GO:0000725">
    <property type="term" value="P:recombinational repair"/>
    <property type="evidence" value="ECO:0007669"/>
    <property type="project" value="TreeGrafter"/>
</dbReference>
<evidence type="ECO:0000256" key="13">
    <source>
        <dbReference type="ARBA" id="ARBA00034808"/>
    </source>
</evidence>
<dbReference type="GO" id="GO:0003677">
    <property type="term" value="F:DNA binding"/>
    <property type="evidence" value="ECO:0007669"/>
    <property type="project" value="UniProtKB-KW"/>
</dbReference>
<dbReference type="GO" id="GO:0004527">
    <property type="term" value="F:exonuclease activity"/>
    <property type="evidence" value="ECO:0007669"/>
    <property type="project" value="UniProtKB-KW"/>
</dbReference>
<dbReference type="SUPFAM" id="SSF52980">
    <property type="entry name" value="Restriction endonuclease-like"/>
    <property type="match status" value="1"/>
</dbReference>
<dbReference type="InterPro" id="IPR013986">
    <property type="entry name" value="DExx_box_DNA_helicase_dom_sf"/>
</dbReference>
<evidence type="ECO:0000259" key="17">
    <source>
        <dbReference type="PROSITE" id="PS51198"/>
    </source>
</evidence>
<evidence type="ECO:0000256" key="4">
    <source>
        <dbReference type="ARBA" id="ARBA00022763"/>
    </source>
</evidence>
<keyword evidence="6 15" id="KW-0347">Helicase</keyword>
<keyword evidence="8 15" id="KW-0067">ATP-binding</keyword>
<dbReference type="SUPFAM" id="SSF52540">
    <property type="entry name" value="P-loop containing nucleoside triphosphate hydrolases"/>
    <property type="match status" value="1"/>
</dbReference>
<dbReference type="InterPro" id="IPR000212">
    <property type="entry name" value="DNA_helicase_UvrD/REP"/>
</dbReference>
<dbReference type="EMBL" id="CP039247">
    <property type="protein sequence ID" value="QCB27903.1"/>
    <property type="molecule type" value="Genomic_DNA"/>
</dbReference>
<evidence type="ECO:0000256" key="8">
    <source>
        <dbReference type="ARBA" id="ARBA00022840"/>
    </source>
</evidence>
<keyword evidence="10" id="KW-0234">DNA repair</keyword>